<evidence type="ECO:0000259" key="1">
    <source>
        <dbReference type="Pfam" id="PF18962"/>
    </source>
</evidence>
<keyword evidence="3" id="KW-1185">Reference proteome</keyword>
<accession>A0A2U1AXT8</accession>
<dbReference type="AlphaFoldDB" id="A0A2U1AXT8"/>
<sequence>MRPPLTVADVFHIDQGMGIRQFLFTIVLLCCGSFASAQGVLMPLQQDPQRIPVDSPFQLRTENDPLSLPFFDDFSGTTITPDPAYWINGGTYVNNRFALRPLTRNVVTFDGLNAQGNPYGSSLAGPTDTLTSQPIRLGALTPADSVYLSFYWQSGGQGSAPERNNNNPRFLRLEFKDADGNWVQVWQQAAPGLVTEFAQAWVAVREQRFLHNEFQFRFRSEGTRNAMRDVWNLDYVELDRNRRRGQNTTRDIGISESVSPLMNYSAVPARQFLANPELYLRDEISASLNNLGDLPGAIAWSAFIRQFGTAPTDTFLREEGLIPGQARQRPITATPRISNLNLNPENFVLEHGFWLDTKEQNVRQRANDSTLQRTTFNDYFALDDGTAEAGYSSLYTYGNTQVAQRFELATADQVRAFRVHFPQVGVQHNNLSIVFRIWADDNGRPGRTLHEQSFPVQQNEGLNTFYEVELNQPVPVEGTFYVGFSQPATLYLNIGFDRNAGATGRLFYNTVVSGWQQDSVNAGAVMLRPVMAGQALGLEEEALEASFKVYPNPNTGILNFSGPYRSFSLYDATGREILRHKATAWQEPVRLPRLSPGLYNIRIETDHHTFTTKRILLKL</sequence>
<name>A0A2U1AXT8_9BACT</name>
<feature type="domain" description="Secretion system C-terminal sorting" evidence="1">
    <location>
        <begin position="549"/>
        <end position="615"/>
    </location>
</feature>
<organism evidence="2 3">
    <name type="scientific">Pontibacter virosus</name>
    <dbReference type="NCBI Taxonomy" id="1765052"/>
    <lineage>
        <taxon>Bacteria</taxon>
        <taxon>Pseudomonadati</taxon>
        <taxon>Bacteroidota</taxon>
        <taxon>Cytophagia</taxon>
        <taxon>Cytophagales</taxon>
        <taxon>Hymenobacteraceae</taxon>
        <taxon>Pontibacter</taxon>
    </lineage>
</organism>
<proteinExistence type="predicted"/>
<dbReference type="EMBL" id="QEKI01000005">
    <property type="protein sequence ID" value="PVY41228.1"/>
    <property type="molecule type" value="Genomic_DNA"/>
</dbReference>
<evidence type="ECO:0000313" key="2">
    <source>
        <dbReference type="EMBL" id="PVY41228.1"/>
    </source>
</evidence>
<protein>
    <submittedName>
        <fullName evidence="2">Putative secreted protein (Por secretion system target)</fullName>
    </submittedName>
</protein>
<reference evidence="2 3" key="1">
    <citation type="submission" date="2018-04" db="EMBL/GenBank/DDBJ databases">
        <title>Genomic Encyclopedia of Type Strains, Phase IV (KMG-IV): sequencing the most valuable type-strain genomes for metagenomic binning, comparative biology and taxonomic classification.</title>
        <authorList>
            <person name="Goeker M."/>
        </authorList>
    </citation>
    <scope>NUCLEOTIDE SEQUENCE [LARGE SCALE GENOMIC DNA]</scope>
    <source>
        <strain evidence="2 3">DSM 100231</strain>
    </source>
</reference>
<comment type="caution">
    <text evidence="2">The sequence shown here is derived from an EMBL/GenBank/DDBJ whole genome shotgun (WGS) entry which is preliminary data.</text>
</comment>
<gene>
    <name evidence="2" type="ORF">C8E01_105155</name>
</gene>
<dbReference type="Gene3D" id="2.60.120.260">
    <property type="entry name" value="Galactose-binding domain-like"/>
    <property type="match status" value="1"/>
</dbReference>
<dbReference type="NCBIfam" id="TIGR04183">
    <property type="entry name" value="Por_Secre_tail"/>
    <property type="match status" value="1"/>
</dbReference>
<dbReference type="InterPro" id="IPR026444">
    <property type="entry name" value="Secre_tail"/>
</dbReference>
<dbReference type="Pfam" id="PF18962">
    <property type="entry name" value="Por_Secre_tail"/>
    <property type="match status" value="1"/>
</dbReference>
<dbReference type="OrthoDB" id="1488838at2"/>
<evidence type="ECO:0000313" key="3">
    <source>
        <dbReference type="Proteomes" id="UP000245466"/>
    </source>
</evidence>
<dbReference type="Proteomes" id="UP000245466">
    <property type="component" value="Unassembled WGS sequence"/>
</dbReference>